<proteinExistence type="predicted"/>
<evidence type="ECO:0000313" key="3">
    <source>
        <dbReference type="Proteomes" id="UP000199706"/>
    </source>
</evidence>
<dbReference type="EMBL" id="FNCJ01000002">
    <property type="protein sequence ID" value="SDG24892.1"/>
    <property type="molecule type" value="Genomic_DNA"/>
</dbReference>
<name>A0A1G7SPS7_9BURK</name>
<gene>
    <name evidence="2" type="ORF">SAMN05216466_102605</name>
</gene>
<dbReference type="Proteomes" id="UP000199706">
    <property type="component" value="Unassembled WGS sequence"/>
</dbReference>
<protein>
    <submittedName>
        <fullName evidence="2">Uncharacterized protein</fullName>
    </submittedName>
</protein>
<evidence type="ECO:0000313" key="2">
    <source>
        <dbReference type="EMBL" id="SDG24892.1"/>
    </source>
</evidence>
<reference evidence="2 3" key="1">
    <citation type="submission" date="2016-10" db="EMBL/GenBank/DDBJ databases">
        <authorList>
            <person name="de Groot N.N."/>
        </authorList>
    </citation>
    <scope>NUCLEOTIDE SEQUENCE [LARGE SCALE GENOMIC DNA]</scope>
    <source>
        <strain evidence="2 3">LMG 2247</strain>
    </source>
</reference>
<dbReference type="OrthoDB" id="9101452at2"/>
<organism evidence="2 3">
    <name type="scientific">Paraburkholderia phenazinium</name>
    <dbReference type="NCBI Taxonomy" id="60549"/>
    <lineage>
        <taxon>Bacteria</taxon>
        <taxon>Pseudomonadati</taxon>
        <taxon>Pseudomonadota</taxon>
        <taxon>Betaproteobacteria</taxon>
        <taxon>Burkholderiales</taxon>
        <taxon>Burkholderiaceae</taxon>
        <taxon>Paraburkholderia</taxon>
    </lineage>
</organism>
<sequence>MNDNMQLDSQEDMRAMRSPASGSRTRCLRKGGGVALLVAALSAVVAIAATTGGAANAFALPVPFAEVRLTEVPLSDDLPLHAPPAPHPLYRPDSLSCGLHYAVVLDLAELARQYGKGSHAYRHAFGSVANQLDVCRTDERYAAASSGPADVPRAGAAVSSYD</sequence>
<feature type="region of interest" description="Disordered" evidence="1">
    <location>
        <begin position="1"/>
        <end position="24"/>
    </location>
</feature>
<dbReference type="AlphaFoldDB" id="A0A1G7SPS7"/>
<evidence type="ECO:0000256" key="1">
    <source>
        <dbReference type="SAM" id="MobiDB-lite"/>
    </source>
</evidence>
<dbReference type="RefSeq" id="WP_090682780.1">
    <property type="nucleotide sequence ID" value="NZ_CADERL010000002.1"/>
</dbReference>
<accession>A0A1G7SPS7</accession>